<keyword evidence="2" id="KW-0614">Plasmid</keyword>
<name>A0ABX8GFZ9_EXIAC</name>
<keyword evidence="1" id="KW-1133">Transmembrane helix</keyword>
<proteinExistence type="predicted"/>
<feature type="transmembrane region" description="Helical" evidence="1">
    <location>
        <begin position="34"/>
        <end position="56"/>
    </location>
</feature>
<dbReference type="EMBL" id="CP075901">
    <property type="protein sequence ID" value="QWB31952.1"/>
    <property type="molecule type" value="Genomic_DNA"/>
</dbReference>
<organism evidence="2 3">
    <name type="scientific">Exiguobacterium acetylicum</name>
    <name type="common">Brevibacterium acetylicum</name>
    <dbReference type="NCBI Taxonomy" id="41170"/>
    <lineage>
        <taxon>Bacteria</taxon>
        <taxon>Bacillati</taxon>
        <taxon>Bacillota</taxon>
        <taxon>Bacilli</taxon>
        <taxon>Bacillales</taxon>
        <taxon>Bacillales Family XII. Incertae Sedis</taxon>
        <taxon>Exiguobacterium</taxon>
    </lineage>
</organism>
<evidence type="ECO:0000313" key="2">
    <source>
        <dbReference type="EMBL" id="QWB31952.1"/>
    </source>
</evidence>
<gene>
    <name evidence="2" type="ORF">KKI46_17480</name>
</gene>
<reference evidence="2 3" key="1">
    <citation type="submission" date="2021-05" db="EMBL/GenBank/DDBJ databases">
        <title>Biocontrol using Exiguobacterium acetylicum SI17 against litchi downy blight caused by Peronophythora litchii.</title>
        <authorList>
            <person name="Zheng L."/>
        </authorList>
    </citation>
    <scope>NUCLEOTIDE SEQUENCE [LARGE SCALE GENOMIC DNA]</scope>
    <source>
        <strain evidence="2 3">SI17</strain>
        <plasmid evidence="2 3">p4</plasmid>
    </source>
</reference>
<evidence type="ECO:0000313" key="3">
    <source>
        <dbReference type="Proteomes" id="UP000679498"/>
    </source>
</evidence>
<keyword evidence="1" id="KW-0812">Transmembrane</keyword>
<evidence type="ECO:0000256" key="1">
    <source>
        <dbReference type="SAM" id="Phobius"/>
    </source>
</evidence>
<sequence>MRNSSTEQNGLAHDDLTVQLPVPIDSRKYLIGRIAFVDVFITLPIIVITALLLIFFKSLGLLNQYVFILSCIPAAGVIAGQMLKHPVRKEISYMQYAVLWKYRFKQRQKVFFKRKGKMDMSDTQDARRVIGVKKPFADCYETSKNLVRVFEISSVNLSLSNSTEKKASLEAFRTFLTSSDFYKQIQFCKIAQPINLEKHLLHFHTKRNQSIDKLTNPSDIALKGMEMLAKSYENEIHNISKDRNLVTRKNYIVITQPIKNDRDKALELIDGTSKILISKLEGLIIDRSSLKVHQLNNEELTLLLHTCIDFDSSVSVGNHILKRTESYSEYSMGEDSARKLVASLTRELQQSIR</sequence>
<feature type="transmembrane region" description="Helical" evidence="1">
    <location>
        <begin position="62"/>
        <end position="83"/>
    </location>
</feature>
<dbReference type="Proteomes" id="UP000679498">
    <property type="component" value="Plasmid p4"/>
</dbReference>
<geneLocation type="plasmid" evidence="2 3">
    <name>p4</name>
</geneLocation>
<accession>A0ABX8GFZ9</accession>
<evidence type="ECO:0008006" key="4">
    <source>
        <dbReference type="Google" id="ProtNLM"/>
    </source>
</evidence>
<dbReference type="RefSeq" id="WP_214814091.1">
    <property type="nucleotide sequence ID" value="NZ_CP075901.1"/>
</dbReference>
<keyword evidence="3" id="KW-1185">Reference proteome</keyword>
<keyword evidence="1" id="KW-0472">Membrane</keyword>
<protein>
    <recommendedName>
        <fullName evidence="4">TrsD</fullName>
    </recommendedName>
</protein>
<dbReference type="GeneID" id="88813498"/>